<keyword evidence="2" id="KW-1185">Reference proteome</keyword>
<evidence type="ECO:0000313" key="2">
    <source>
        <dbReference type="Proteomes" id="UP000799754"/>
    </source>
</evidence>
<name>A0ACB6S1F2_9PLEO</name>
<dbReference type="Proteomes" id="UP000799754">
    <property type="component" value="Unassembled WGS sequence"/>
</dbReference>
<reference evidence="1" key="1">
    <citation type="journal article" date="2020" name="Stud. Mycol.">
        <title>101 Dothideomycetes genomes: a test case for predicting lifestyles and emergence of pathogens.</title>
        <authorList>
            <person name="Haridas S."/>
            <person name="Albert R."/>
            <person name="Binder M."/>
            <person name="Bloem J."/>
            <person name="Labutti K."/>
            <person name="Salamov A."/>
            <person name="Andreopoulos B."/>
            <person name="Baker S."/>
            <person name="Barry K."/>
            <person name="Bills G."/>
            <person name="Bluhm B."/>
            <person name="Cannon C."/>
            <person name="Castanera R."/>
            <person name="Culley D."/>
            <person name="Daum C."/>
            <person name="Ezra D."/>
            <person name="Gonzalez J."/>
            <person name="Henrissat B."/>
            <person name="Kuo A."/>
            <person name="Liang C."/>
            <person name="Lipzen A."/>
            <person name="Lutzoni F."/>
            <person name="Magnuson J."/>
            <person name="Mondo S."/>
            <person name="Nolan M."/>
            <person name="Ohm R."/>
            <person name="Pangilinan J."/>
            <person name="Park H.-J."/>
            <person name="Ramirez L."/>
            <person name="Alfaro M."/>
            <person name="Sun H."/>
            <person name="Tritt A."/>
            <person name="Yoshinaga Y."/>
            <person name="Zwiers L.-H."/>
            <person name="Turgeon B."/>
            <person name="Goodwin S."/>
            <person name="Spatafora J."/>
            <person name="Crous P."/>
            <person name="Grigoriev I."/>
        </authorList>
    </citation>
    <scope>NUCLEOTIDE SEQUENCE</scope>
    <source>
        <strain evidence="1">CBS 525.71</strain>
    </source>
</reference>
<comment type="caution">
    <text evidence="1">The sequence shown here is derived from an EMBL/GenBank/DDBJ whole genome shotgun (WGS) entry which is preliminary data.</text>
</comment>
<gene>
    <name evidence="1" type="ORF">BU25DRAFT_410646</name>
</gene>
<proteinExistence type="predicted"/>
<organism evidence="1 2">
    <name type="scientific">Macroventuria anomochaeta</name>
    <dbReference type="NCBI Taxonomy" id="301207"/>
    <lineage>
        <taxon>Eukaryota</taxon>
        <taxon>Fungi</taxon>
        <taxon>Dikarya</taxon>
        <taxon>Ascomycota</taxon>
        <taxon>Pezizomycotina</taxon>
        <taxon>Dothideomycetes</taxon>
        <taxon>Pleosporomycetidae</taxon>
        <taxon>Pleosporales</taxon>
        <taxon>Pleosporineae</taxon>
        <taxon>Didymellaceae</taxon>
        <taxon>Macroventuria</taxon>
    </lineage>
</organism>
<evidence type="ECO:0000313" key="1">
    <source>
        <dbReference type="EMBL" id="KAF2627490.1"/>
    </source>
</evidence>
<accession>A0ACB6S1F2</accession>
<protein>
    <submittedName>
        <fullName evidence="1">Uncharacterized protein</fullName>
    </submittedName>
</protein>
<sequence>MQGGNDRLYPKTHSSQPSIPGSRSLLIVLAYQQAFGWIYGKSSVTDFPAWLRDKDASIQQTPYASGARCRY</sequence>
<dbReference type="EMBL" id="MU006716">
    <property type="protein sequence ID" value="KAF2627490.1"/>
    <property type="molecule type" value="Genomic_DNA"/>
</dbReference>